<dbReference type="Proteomes" id="UP001148838">
    <property type="component" value="Unassembled WGS sequence"/>
</dbReference>
<evidence type="ECO:0000256" key="2">
    <source>
        <dbReference type="SAM" id="Phobius"/>
    </source>
</evidence>
<keyword evidence="4" id="KW-1185">Reference proteome</keyword>
<feature type="compositionally biased region" description="Basic residues" evidence="1">
    <location>
        <begin position="163"/>
        <end position="178"/>
    </location>
</feature>
<feature type="region of interest" description="Disordered" evidence="1">
    <location>
        <begin position="153"/>
        <end position="179"/>
    </location>
</feature>
<keyword evidence="2" id="KW-0812">Transmembrane</keyword>
<evidence type="ECO:0000313" key="4">
    <source>
        <dbReference type="Proteomes" id="UP001148838"/>
    </source>
</evidence>
<comment type="caution">
    <text evidence="3">The sequence shown here is derived from an EMBL/GenBank/DDBJ whole genome shotgun (WGS) entry which is preliminary data.</text>
</comment>
<gene>
    <name evidence="3" type="ORF">ANN_18605</name>
</gene>
<dbReference type="EMBL" id="JAJSOF020000023">
    <property type="protein sequence ID" value="KAJ4435981.1"/>
    <property type="molecule type" value="Genomic_DNA"/>
</dbReference>
<reference evidence="3 4" key="1">
    <citation type="journal article" date="2022" name="Allergy">
        <title>Genome assembly and annotation of Periplaneta americana reveal a comprehensive cockroach allergen profile.</title>
        <authorList>
            <person name="Wang L."/>
            <person name="Xiong Q."/>
            <person name="Saelim N."/>
            <person name="Wang L."/>
            <person name="Nong W."/>
            <person name="Wan A.T."/>
            <person name="Shi M."/>
            <person name="Liu X."/>
            <person name="Cao Q."/>
            <person name="Hui J.H.L."/>
            <person name="Sookrung N."/>
            <person name="Leung T.F."/>
            <person name="Tungtrongchitr A."/>
            <person name="Tsui S.K.W."/>
        </authorList>
    </citation>
    <scope>NUCLEOTIDE SEQUENCE [LARGE SCALE GENOMIC DNA]</scope>
    <source>
        <strain evidence="3">PWHHKU_190912</strain>
    </source>
</reference>
<feature type="transmembrane region" description="Helical" evidence="2">
    <location>
        <begin position="122"/>
        <end position="146"/>
    </location>
</feature>
<sequence length="205" mass="23958">MAGLCEGGNESPGFLKVIIRPNYALAVLVHFRQESDIHHSCSGLFKCNQHIRDEFQLANIMNDIRQFDCLTTLYQHSVLGHLASMEIVFGEMRPRIRHRLPDIRLMVGENLEKTQHYYHYHIIIPTIVVIIIIIIIIIIINNIAIIKESGWHDRRSSSSNKMDRKRIRERRKCRRNKNSRSSNGRFLIGFFHDFINCCGYRLSSV</sequence>
<organism evidence="3 4">
    <name type="scientific">Periplaneta americana</name>
    <name type="common">American cockroach</name>
    <name type="synonym">Blatta americana</name>
    <dbReference type="NCBI Taxonomy" id="6978"/>
    <lineage>
        <taxon>Eukaryota</taxon>
        <taxon>Metazoa</taxon>
        <taxon>Ecdysozoa</taxon>
        <taxon>Arthropoda</taxon>
        <taxon>Hexapoda</taxon>
        <taxon>Insecta</taxon>
        <taxon>Pterygota</taxon>
        <taxon>Neoptera</taxon>
        <taxon>Polyneoptera</taxon>
        <taxon>Dictyoptera</taxon>
        <taxon>Blattodea</taxon>
        <taxon>Blattoidea</taxon>
        <taxon>Blattidae</taxon>
        <taxon>Blattinae</taxon>
        <taxon>Periplaneta</taxon>
    </lineage>
</organism>
<protein>
    <submittedName>
        <fullName evidence="3">Uncharacterized protein</fullName>
    </submittedName>
</protein>
<evidence type="ECO:0000256" key="1">
    <source>
        <dbReference type="SAM" id="MobiDB-lite"/>
    </source>
</evidence>
<keyword evidence="2" id="KW-0472">Membrane</keyword>
<keyword evidence="2" id="KW-1133">Transmembrane helix</keyword>
<proteinExistence type="predicted"/>
<name>A0ABQ8SQF9_PERAM</name>
<evidence type="ECO:0000313" key="3">
    <source>
        <dbReference type="EMBL" id="KAJ4435981.1"/>
    </source>
</evidence>
<accession>A0ABQ8SQF9</accession>